<dbReference type="InterPro" id="IPR021027">
    <property type="entry name" value="Transposase_put_HTH"/>
</dbReference>
<sequence>MSAYEAVRIRLDPTPRQTRLLESHAGGARFAYNLMLAHVRRQISLGEKPDWTLYAMRRWWNEWKDEIAP</sequence>
<evidence type="ECO:0000313" key="2">
    <source>
        <dbReference type="EMBL" id="UNL82835.1"/>
    </source>
</evidence>
<gene>
    <name evidence="2" type="ORF">G8B11_09210</name>
</gene>
<feature type="domain" description="Transposase putative helix-turn-helix" evidence="1">
    <location>
        <begin position="1"/>
        <end position="46"/>
    </location>
</feature>
<dbReference type="EMBL" id="CP049772">
    <property type="protein sequence ID" value="UNL82835.1"/>
    <property type="molecule type" value="Genomic_DNA"/>
</dbReference>
<reference evidence="2" key="1">
    <citation type="submission" date="2020-02" db="EMBL/GenBank/DDBJ databases">
        <title>The Isolation and identification of Lactobacillus and Bifidobacterium species from dairy as potential probiotics for calf scour mitigation.</title>
        <authorList>
            <person name="Dhadda K."/>
            <person name="Guan L."/>
            <person name="Chen Y."/>
            <person name="Malmuthuge N."/>
        </authorList>
    </citation>
    <scope>NUCLEOTIDE SEQUENCE</scope>
    <source>
        <strain evidence="2">B1</strain>
    </source>
</reference>
<protein>
    <submittedName>
        <fullName evidence="2">Helix-turn-helix domain-containing protein</fullName>
    </submittedName>
</protein>
<name>A0A9Q8QY50_BIFLL</name>
<evidence type="ECO:0000313" key="3">
    <source>
        <dbReference type="Proteomes" id="UP000829452"/>
    </source>
</evidence>
<organism evidence="2 3">
    <name type="scientific">Bifidobacterium longum subsp. longum</name>
    <dbReference type="NCBI Taxonomy" id="1679"/>
    <lineage>
        <taxon>Bacteria</taxon>
        <taxon>Bacillati</taxon>
        <taxon>Actinomycetota</taxon>
        <taxon>Actinomycetes</taxon>
        <taxon>Bifidobacteriales</taxon>
        <taxon>Bifidobacteriaceae</taxon>
        <taxon>Bifidobacterium</taxon>
    </lineage>
</organism>
<evidence type="ECO:0000259" key="1">
    <source>
        <dbReference type="Pfam" id="PF12323"/>
    </source>
</evidence>
<dbReference type="AlphaFoldDB" id="A0A9Q8QY50"/>
<dbReference type="Pfam" id="PF12323">
    <property type="entry name" value="HTH_OrfB_IS605"/>
    <property type="match status" value="1"/>
</dbReference>
<feature type="non-terminal residue" evidence="2">
    <location>
        <position position="69"/>
    </location>
</feature>
<accession>A0A9Q8QY50</accession>
<dbReference type="Proteomes" id="UP000829452">
    <property type="component" value="Chromosome"/>
</dbReference>
<proteinExistence type="predicted"/>